<name>A0ABR2FSU3_9ROSI</name>
<evidence type="ECO:0000313" key="1">
    <source>
        <dbReference type="EMBL" id="KAK8587329.1"/>
    </source>
</evidence>
<dbReference type="Proteomes" id="UP001472677">
    <property type="component" value="Unassembled WGS sequence"/>
</dbReference>
<protein>
    <submittedName>
        <fullName evidence="1">Uncharacterized protein</fullName>
    </submittedName>
</protein>
<gene>
    <name evidence="1" type="ORF">V6N12_021826</name>
</gene>
<comment type="caution">
    <text evidence="1">The sequence shown here is derived from an EMBL/GenBank/DDBJ whole genome shotgun (WGS) entry which is preliminary data.</text>
</comment>
<sequence length="145" mass="16161">MTTKVVEDWSDEIHLRSVWSVGSAIECGQQATVLSWLYRAFVGESHGPTLTSHIFISTLFLYLGLPNFLESDILRRDTAADADVSASSSLATRHRDIPLWAVLFKELLPVVKTSFVPGDLQETINERLWASASAIPDFYGEIFSD</sequence>
<evidence type="ECO:0000313" key="2">
    <source>
        <dbReference type="Proteomes" id="UP001472677"/>
    </source>
</evidence>
<dbReference type="EMBL" id="JBBPBM010000004">
    <property type="protein sequence ID" value="KAK8587329.1"/>
    <property type="molecule type" value="Genomic_DNA"/>
</dbReference>
<keyword evidence="2" id="KW-1185">Reference proteome</keyword>
<accession>A0ABR2FSU3</accession>
<reference evidence="1 2" key="1">
    <citation type="journal article" date="2024" name="G3 (Bethesda)">
        <title>Genome assembly of Hibiscus sabdariffa L. provides insights into metabolisms of medicinal natural products.</title>
        <authorList>
            <person name="Kim T."/>
        </authorList>
    </citation>
    <scope>NUCLEOTIDE SEQUENCE [LARGE SCALE GENOMIC DNA]</scope>
    <source>
        <strain evidence="1">TK-2024</strain>
        <tissue evidence="1">Old leaves</tissue>
    </source>
</reference>
<organism evidence="1 2">
    <name type="scientific">Hibiscus sabdariffa</name>
    <name type="common">roselle</name>
    <dbReference type="NCBI Taxonomy" id="183260"/>
    <lineage>
        <taxon>Eukaryota</taxon>
        <taxon>Viridiplantae</taxon>
        <taxon>Streptophyta</taxon>
        <taxon>Embryophyta</taxon>
        <taxon>Tracheophyta</taxon>
        <taxon>Spermatophyta</taxon>
        <taxon>Magnoliopsida</taxon>
        <taxon>eudicotyledons</taxon>
        <taxon>Gunneridae</taxon>
        <taxon>Pentapetalae</taxon>
        <taxon>rosids</taxon>
        <taxon>malvids</taxon>
        <taxon>Malvales</taxon>
        <taxon>Malvaceae</taxon>
        <taxon>Malvoideae</taxon>
        <taxon>Hibiscus</taxon>
    </lineage>
</organism>
<proteinExistence type="predicted"/>